<gene>
    <name evidence="1" type="ORF">M413DRAFT_446750</name>
</gene>
<proteinExistence type="predicted"/>
<dbReference type="Proteomes" id="UP000053424">
    <property type="component" value="Unassembled WGS sequence"/>
</dbReference>
<organism evidence="1 2">
    <name type="scientific">Hebeloma cylindrosporum</name>
    <dbReference type="NCBI Taxonomy" id="76867"/>
    <lineage>
        <taxon>Eukaryota</taxon>
        <taxon>Fungi</taxon>
        <taxon>Dikarya</taxon>
        <taxon>Basidiomycota</taxon>
        <taxon>Agaricomycotina</taxon>
        <taxon>Agaricomycetes</taxon>
        <taxon>Agaricomycetidae</taxon>
        <taxon>Agaricales</taxon>
        <taxon>Agaricineae</taxon>
        <taxon>Hymenogastraceae</taxon>
        <taxon>Hebeloma</taxon>
    </lineage>
</organism>
<reference evidence="2" key="2">
    <citation type="submission" date="2015-01" db="EMBL/GenBank/DDBJ databases">
        <title>Evolutionary Origins and Diversification of the Mycorrhizal Mutualists.</title>
        <authorList>
            <consortium name="DOE Joint Genome Institute"/>
            <consortium name="Mycorrhizal Genomics Consortium"/>
            <person name="Kohler A."/>
            <person name="Kuo A."/>
            <person name="Nagy L.G."/>
            <person name="Floudas D."/>
            <person name="Copeland A."/>
            <person name="Barry K.W."/>
            <person name="Cichocki N."/>
            <person name="Veneault-Fourrey C."/>
            <person name="LaButti K."/>
            <person name="Lindquist E.A."/>
            <person name="Lipzen A."/>
            <person name="Lundell T."/>
            <person name="Morin E."/>
            <person name="Murat C."/>
            <person name="Riley R."/>
            <person name="Ohm R."/>
            <person name="Sun H."/>
            <person name="Tunlid A."/>
            <person name="Henrissat B."/>
            <person name="Grigoriev I.V."/>
            <person name="Hibbett D.S."/>
            <person name="Martin F."/>
        </authorList>
    </citation>
    <scope>NUCLEOTIDE SEQUENCE [LARGE SCALE GENOMIC DNA]</scope>
    <source>
        <strain evidence="2">h7</strain>
    </source>
</reference>
<reference evidence="1 2" key="1">
    <citation type="submission" date="2014-04" db="EMBL/GenBank/DDBJ databases">
        <authorList>
            <consortium name="DOE Joint Genome Institute"/>
            <person name="Kuo A."/>
            <person name="Gay G."/>
            <person name="Dore J."/>
            <person name="Kohler A."/>
            <person name="Nagy L.G."/>
            <person name="Floudas D."/>
            <person name="Copeland A."/>
            <person name="Barry K.W."/>
            <person name="Cichocki N."/>
            <person name="Veneault-Fourrey C."/>
            <person name="LaButti K."/>
            <person name="Lindquist E.A."/>
            <person name="Lipzen A."/>
            <person name="Lundell T."/>
            <person name="Morin E."/>
            <person name="Murat C."/>
            <person name="Sun H."/>
            <person name="Tunlid A."/>
            <person name="Henrissat B."/>
            <person name="Grigoriev I.V."/>
            <person name="Hibbett D.S."/>
            <person name="Martin F."/>
            <person name="Nordberg H.P."/>
            <person name="Cantor M.N."/>
            <person name="Hua S.X."/>
        </authorList>
    </citation>
    <scope>NUCLEOTIDE SEQUENCE [LARGE SCALE GENOMIC DNA]</scope>
    <source>
        <strain evidence="2">h7</strain>
    </source>
</reference>
<evidence type="ECO:0000313" key="1">
    <source>
        <dbReference type="EMBL" id="KIM39831.1"/>
    </source>
</evidence>
<name>A0A0C3C8B7_HEBCY</name>
<accession>A0A0C3C8B7</accession>
<sequence>MVIPSRNLSALQAYGCSGFGILQVDAEIERIRLIEQVTEREGISILSGKCFMFP</sequence>
<evidence type="ECO:0000313" key="2">
    <source>
        <dbReference type="Proteomes" id="UP000053424"/>
    </source>
</evidence>
<dbReference type="AlphaFoldDB" id="A0A0C3C8B7"/>
<keyword evidence="2" id="KW-1185">Reference proteome</keyword>
<dbReference type="HOGENOM" id="CLU_3050539_0_0_1"/>
<dbReference type="EMBL" id="KN831784">
    <property type="protein sequence ID" value="KIM39831.1"/>
    <property type="molecule type" value="Genomic_DNA"/>
</dbReference>
<protein>
    <submittedName>
        <fullName evidence="1">Uncharacterized protein</fullName>
    </submittedName>
</protein>